<sequence>MVGVARSAEPVNLDACRVPDDHERASVEREDQGDSNKESSMWLFDNARQSVGPDRKIGRPISKRGCYPKPPRSTIARIHQSRRSSGCDLIRNAFSRRAARPTVTQHHRRCQGPGDPVSGFDPEGRCLCPLRSVGLPGRARTTGVQRTYLPDVLTVFDS</sequence>
<proteinExistence type="predicted"/>
<name>A0A371DXG7_9APHY</name>
<feature type="compositionally biased region" description="Basic and acidic residues" evidence="1">
    <location>
        <begin position="17"/>
        <end position="37"/>
    </location>
</feature>
<feature type="region of interest" description="Disordered" evidence="1">
    <location>
        <begin position="1"/>
        <end position="84"/>
    </location>
</feature>
<reference evidence="2 3" key="1">
    <citation type="journal article" date="2018" name="Biotechnol. Biofuels">
        <title>Integrative visual omics of the white-rot fungus Polyporus brumalis exposes the biotechnological potential of its oxidative enzymes for delignifying raw plant biomass.</title>
        <authorList>
            <person name="Miyauchi S."/>
            <person name="Rancon A."/>
            <person name="Drula E."/>
            <person name="Hage H."/>
            <person name="Chaduli D."/>
            <person name="Favel A."/>
            <person name="Grisel S."/>
            <person name="Henrissat B."/>
            <person name="Herpoel-Gimbert I."/>
            <person name="Ruiz-Duenas F.J."/>
            <person name="Chevret D."/>
            <person name="Hainaut M."/>
            <person name="Lin J."/>
            <person name="Wang M."/>
            <person name="Pangilinan J."/>
            <person name="Lipzen A."/>
            <person name="Lesage-Meessen L."/>
            <person name="Navarro D."/>
            <person name="Riley R."/>
            <person name="Grigoriev I.V."/>
            <person name="Zhou S."/>
            <person name="Raouche S."/>
            <person name="Rosso M.N."/>
        </authorList>
    </citation>
    <scope>NUCLEOTIDE SEQUENCE [LARGE SCALE GENOMIC DNA]</scope>
    <source>
        <strain evidence="2 3">BRFM 1820</strain>
    </source>
</reference>
<organism evidence="2 3">
    <name type="scientific">Lentinus brumalis</name>
    <dbReference type="NCBI Taxonomy" id="2498619"/>
    <lineage>
        <taxon>Eukaryota</taxon>
        <taxon>Fungi</taxon>
        <taxon>Dikarya</taxon>
        <taxon>Basidiomycota</taxon>
        <taxon>Agaricomycotina</taxon>
        <taxon>Agaricomycetes</taxon>
        <taxon>Polyporales</taxon>
        <taxon>Polyporaceae</taxon>
        <taxon>Lentinus</taxon>
    </lineage>
</organism>
<accession>A0A371DXG7</accession>
<evidence type="ECO:0000256" key="1">
    <source>
        <dbReference type="SAM" id="MobiDB-lite"/>
    </source>
</evidence>
<protein>
    <submittedName>
        <fullName evidence="2">Uncharacterized protein</fullName>
    </submittedName>
</protein>
<dbReference type="AlphaFoldDB" id="A0A371DXG7"/>
<evidence type="ECO:0000313" key="3">
    <source>
        <dbReference type="Proteomes" id="UP000256964"/>
    </source>
</evidence>
<gene>
    <name evidence="2" type="ORF">OH76DRAFT_20956</name>
</gene>
<dbReference type="EMBL" id="KZ857379">
    <property type="protein sequence ID" value="RDX57178.1"/>
    <property type="molecule type" value="Genomic_DNA"/>
</dbReference>
<dbReference type="Proteomes" id="UP000256964">
    <property type="component" value="Unassembled WGS sequence"/>
</dbReference>
<keyword evidence="3" id="KW-1185">Reference proteome</keyword>
<evidence type="ECO:0000313" key="2">
    <source>
        <dbReference type="EMBL" id="RDX57178.1"/>
    </source>
</evidence>